<organism evidence="2 3">
    <name type="scientific">Symbiodinium necroappetens</name>
    <dbReference type="NCBI Taxonomy" id="1628268"/>
    <lineage>
        <taxon>Eukaryota</taxon>
        <taxon>Sar</taxon>
        <taxon>Alveolata</taxon>
        <taxon>Dinophyceae</taxon>
        <taxon>Suessiales</taxon>
        <taxon>Symbiodiniaceae</taxon>
        <taxon>Symbiodinium</taxon>
    </lineage>
</organism>
<dbReference type="OrthoDB" id="413526at2759"/>
<gene>
    <name evidence="2" type="ORF">SNEC2469_LOCUS10270</name>
</gene>
<reference evidence="2" key="1">
    <citation type="submission" date="2021-02" db="EMBL/GenBank/DDBJ databases">
        <authorList>
            <person name="Dougan E. K."/>
            <person name="Rhodes N."/>
            <person name="Thang M."/>
            <person name="Chan C."/>
        </authorList>
    </citation>
    <scope>NUCLEOTIDE SEQUENCE</scope>
</reference>
<sequence>MVAWFKSEDAGPEWASAVGTWKGRVTKGSVTEKVEAGNGAHRPVRYLSGNTHAGYDFGKIMKPDFTICSVTRYLQGGKKSRILTNKDPNFLHGHWQDSAGLAHYKTWATSHDVPSSTDWLVMCGNNKKVVFVGNERRNIATQETPLHDTDFNLYINEGYEQEFSDFGVMEIITWNRALSEDEMWTSMEYLNSKLQAPADPSSMVAWFKSEDAGPEWASAVGTWKGSVTKGSVTEKVEAGNGANRPVRYLSGNTHAGYDFGKIMKPDFTICSVTRYLQGGKKSRILTNKYPNFLHGHWQDSAGLAHYRTWVTPHDVASSTDWLVMCGNNKKVVFAGNERKNIATQEGVLHDTDFNLYINEGFEQEFSDFGVMEIITWNRALSEDEMWTSMEYLNSKLQVAGQVCPGLPMGDRFIQLGEWRLGEHDENHFSISHKDGWTAQIFRNDGTLHPGPRRDYGIWNRQIGKPKGIKFGSNWVEIGAFRIGTIDNIHLSVAHKGGKTAQIFRNDGHLFPGPRGDFGTYGRPSALSGISEGDRYLQIGQFRLGDVDGHHFTVIHTGLSKTIQIYRDDGTLHPGPRNDWQQLATRSSEPCD</sequence>
<evidence type="ECO:0000256" key="1">
    <source>
        <dbReference type="SAM" id="MobiDB-lite"/>
    </source>
</evidence>
<evidence type="ECO:0000313" key="3">
    <source>
        <dbReference type="Proteomes" id="UP000601435"/>
    </source>
</evidence>
<feature type="region of interest" description="Disordered" evidence="1">
    <location>
        <begin position="572"/>
        <end position="591"/>
    </location>
</feature>
<accession>A0A812QIR7</accession>
<keyword evidence="3" id="KW-1185">Reference proteome</keyword>
<comment type="caution">
    <text evidence="2">The sequence shown here is derived from an EMBL/GenBank/DDBJ whole genome shotgun (WGS) entry which is preliminary data.</text>
</comment>
<dbReference type="EMBL" id="CAJNJA010016387">
    <property type="protein sequence ID" value="CAE7379753.1"/>
    <property type="molecule type" value="Genomic_DNA"/>
</dbReference>
<name>A0A812QIR7_9DINO</name>
<dbReference type="Proteomes" id="UP000601435">
    <property type="component" value="Unassembled WGS sequence"/>
</dbReference>
<dbReference type="AlphaFoldDB" id="A0A812QIR7"/>
<proteinExistence type="predicted"/>
<evidence type="ECO:0000313" key="2">
    <source>
        <dbReference type="EMBL" id="CAE7379753.1"/>
    </source>
</evidence>
<feature type="compositionally biased region" description="Polar residues" evidence="1">
    <location>
        <begin position="578"/>
        <end position="591"/>
    </location>
</feature>
<protein>
    <submittedName>
        <fullName evidence="2">Uncharacterized protein</fullName>
    </submittedName>
</protein>